<reference evidence="2" key="1">
    <citation type="submission" date="2021-01" db="EMBL/GenBank/DDBJ databases">
        <authorList>
            <consortium name="Genoscope - CEA"/>
            <person name="William W."/>
        </authorList>
    </citation>
    <scope>NUCLEOTIDE SEQUENCE</scope>
</reference>
<dbReference type="PANTHER" id="PTHR43215">
    <property type="entry name" value="RADIAL SPOKE HEAD 1 HOMOLOG"/>
    <property type="match status" value="1"/>
</dbReference>
<gene>
    <name evidence="2" type="ORF">PSON_ATCC_30995.1.T2490005</name>
</gene>
<protein>
    <submittedName>
        <fullName evidence="2">Uncharacterized protein</fullName>
    </submittedName>
</protein>
<evidence type="ECO:0000256" key="1">
    <source>
        <dbReference type="ARBA" id="ARBA00022737"/>
    </source>
</evidence>
<proteinExistence type="predicted"/>
<dbReference type="Proteomes" id="UP000692954">
    <property type="component" value="Unassembled WGS sequence"/>
</dbReference>
<keyword evidence="3" id="KW-1185">Reference proteome</keyword>
<evidence type="ECO:0000313" key="3">
    <source>
        <dbReference type="Proteomes" id="UP000692954"/>
    </source>
</evidence>
<keyword evidence="1" id="KW-0677">Repeat</keyword>
<sequence>MPCDIMVSGKMINSMVKVQNTGQIDRNIEVTVLKVKNMEKVSQILLIILDVGFLLKCLQGEGTYIWPENRVYKGQWKNNKIHGNGNGQMILQDSRQYIEDKKHGKGVFVWSDGKNLQKPGNKENYMKLESIIYKIKLQLVNGMKEQEISGLNKMKLINQLKNKKLKEKICFYKIDTSQIYLILNLIILCL</sequence>
<dbReference type="PANTHER" id="PTHR43215:SF14">
    <property type="entry name" value="RADIAL SPOKE HEAD 1 HOMOLOG"/>
    <property type="match status" value="1"/>
</dbReference>
<dbReference type="EMBL" id="CAJJDN010000249">
    <property type="protein sequence ID" value="CAD8129885.1"/>
    <property type="molecule type" value="Genomic_DNA"/>
</dbReference>
<dbReference type="Pfam" id="PF02493">
    <property type="entry name" value="MORN"/>
    <property type="match status" value="3"/>
</dbReference>
<name>A0A8S1RSB5_9CILI</name>
<dbReference type="AlphaFoldDB" id="A0A8S1RSB5"/>
<organism evidence="2 3">
    <name type="scientific">Paramecium sonneborni</name>
    <dbReference type="NCBI Taxonomy" id="65129"/>
    <lineage>
        <taxon>Eukaryota</taxon>
        <taxon>Sar</taxon>
        <taxon>Alveolata</taxon>
        <taxon>Ciliophora</taxon>
        <taxon>Intramacronucleata</taxon>
        <taxon>Oligohymenophorea</taxon>
        <taxon>Peniculida</taxon>
        <taxon>Parameciidae</taxon>
        <taxon>Paramecium</taxon>
    </lineage>
</organism>
<evidence type="ECO:0000313" key="2">
    <source>
        <dbReference type="EMBL" id="CAD8129885.1"/>
    </source>
</evidence>
<dbReference type="OrthoDB" id="296831at2759"/>
<comment type="caution">
    <text evidence="2">The sequence shown here is derived from an EMBL/GenBank/DDBJ whole genome shotgun (WGS) entry which is preliminary data.</text>
</comment>
<accession>A0A8S1RSB5</accession>
<dbReference type="InterPro" id="IPR003409">
    <property type="entry name" value="MORN"/>
</dbReference>